<dbReference type="InterPro" id="IPR025538">
    <property type="entry name" value="DUF4424"/>
</dbReference>
<feature type="domain" description="DUF4424" evidence="1">
    <location>
        <begin position="11"/>
        <end position="330"/>
    </location>
</feature>
<proteinExistence type="predicted"/>
<organism evidence="2 3">
    <name type="scientific">Stagnihabitans tardus</name>
    <dbReference type="NCBI Taxonomy" id="2699202"/>
    <lineage>
        <taxon>Bacteria</taxon>
        <taxon>Pseudomonadati</taxon>
        <taxon>Pseudomonadota</taxon>
        <taxon>Alphaproteobacteria</taxon>
        <taxon>Rhodobacterales</taxon>
        <taxon>Paracoccaceae</taxon>
        <taxon>Stagnihabitans</taxon>
    </lineage>
</organism>
<dbReference type="RefSeq" id="WP_168773316.1">
    <property type="nucleotide sequence ID" value="NZ_JAABNR010000002.1"/>
</dbReference>
<dbReference type="Pfam" id="PF14415">
    <property type="entry name" value="DUF4424"/>
    <property type="match status" value="1"/>
</dbReference>
<reference evidence="2" key="1">
    <citation type="submission" date="2020-01" db="EMBL/GenBank/DDBJ databases">
        <authorList>
            <person name="Chen W.-M."/>
        </authorList>
    </citation>
    <scope>NUCLEOTIDE SEQUENCE</scope>
    <source>
        <strain evidence="2">CYK-10</strain>
    </source>
</reference>
<comment type="caution">
    <text evidence="2">The sequence shown here is derived from an EMBL/GenBank/DDBJ whole genome shotgun (WGS) entry which is preliminary data.</text>
</comment>
<gene>
    <name evidence="2" type="ORF">GV832_02870</name>
</gene>
<dbReference type="Gene3D" id="2.60.40.3680">
    <property type="match status" value="2"/>
</dbReference>
<accession>A0AAE5BRG1</accession>
<dbReference type="AlphaFoldDB" id="A0AAE5BRG1"/>
<protein>
    <submittedName>
        <fullName evidence="2">DUF4424 domain-containing protein</fullName>
    </submittedName>
</protein>
<evidence type="ECO:0000259" key="1">
    <source>
        <dbReference type="Pfam" id="PF14415"/>
    </source>
</evidence>
<evidence type="ECO:0000313" key="2">
    <source>
        <dbReference type="EMBL" id="NBZ86510.1"/>
    </source>
</evidence>
<sequence>MALLLAGPALANDGFGGFTATGLTFGQTDKVAMETEDLMISPDRISVDYTFRNLTDQDVTGEVIFPLPPIPMGDLINGMWNLPEDTLRENLMDFKAVVDGAPVALQIDRLAVILPEAWWELTPSQQYDTPGQDVTALLAEHGLAVSLDGERAWEEIQALSPASRDALLAAGVIGDYDDTEGFDLYPNWSVVLRYHWTQTFKAGAVTKVHHDYENRPTGGVFGWEHPPEQDYLKDIARTYCIDEGTSTAIAKALARPDASEGAWGMAYQIDYVLRTANSWAGPIQRFTLTLDKGDPANVISLCAEGVKKTGPTTFTVEKTDFTPDQDLKILLVQPAGE</sequence>
<keyword evidence="3" id="KW-1185">Reference proteome</keyword>
<name>A0AAE5BRG1_9RHOB</name>
<evidence type="ECO:0000313" key="3">
    <source>
        <dbReference type="Proteomes" id="UP001193501"/>
    </source>
</evidence>
<dbReference type="EMBL" id="JAABNR010000002">
    <property type="protein sequence ID" value="NBZ86510.1"/>
    <property type="molecule type" value="Genomic_DNA"/>
</dbReference>
<dbReference type="Proteomes" id="UP001193501">
    <property type="component" value="Unassembled WGS sequence"/>
</dbReference>